<dbReference type="EMBL" id="UYYB01126010">
    <property type="protein sequence ID" value="VDM83885.1"/>
    <property type="molecule type" value="Genomic_DNA"/>
</dbReference>
<protein>
    <submittedName>
        <fullName evidence="2">Uncharacterized protein</fullName>
    </submittedName>
</protein>
<feature type="non-terminal residue" evidence="2">
    <location>
        <position position="166"/>
    </location>
</feature>
<feature type="region of interest" description="Disordered" evidence="1">
    <location>
        <begin position="1"/>
        <end position="105"/>
    </location>
</feature>
<sequence>MAKPKRSAPPPQQPWAIEDRASPQEALDYSMKREAIESSRSEKADRGDTSDVEPSDDAESEKSNSNSCSPPSLAEVQTRPNVIQNPVHRGGGLWVPPSTPAAAATAATAAAATRITASGRPSDAQPILAATAGSGFGNYNGIYGTQEVKPIFSAATPAFGAGSLSA</sequence>
<feature type="compositionally biased region" description="Acidic residues" evidence="1">
    <location>
        <begin position="50"/>
        <end position="59"/>
    </location>
</feature>
<feature type="compositionally biased region" description="Basic and acidic residues" evidence="1">
    <location>
        <begin position="30"/>
        <end position="49"/>
    </location>
</feature>
<evidence type="ECO:0000313" key="3">
    <source>
        <dbReference type="Proteomes" id="UP000270094"/>
    </source>
</evidence>
<keyword evidence="3" id="KW-1185">Reference proteome</keyword>
<organism evidence="2 3">
    <name type="scientific">Strongylus vulgaris</name>
    <name type="common">Blood worm</name>
    <dbReference type="NCBI Taxonomy" id="40348"/>
    <lineage>
        <taxon>Eukaryota</taxon>
        <taxon>Metazoa</taxon>
        <taxon>Ecdysozoa</taxon>
        <taxon>Nematoda</taxon>
        <taxon>Chromadorea</taxon>
        <taxon>Rhabditida</taxon>
        <taxon>Rhabditina</taxon>
        <taxon>Rhabditomorpha</taxon>
        <taxon>Strongyloidea</taxon>
        <taxon>Strongylidae</taxon>
        <taxon>Strongylus</taxon>
    </lineage>
</organism>
<proteinExistence type="predicted"/>
<dbReference type="OrthoDB" id="5861976at2759"/>
<gene>
    <name evidence="2" type="ORF">SVUK_LOCUS18883</name>
</gene>
<evidence type="ECO:0000313" key="2">
    <source>
        <dbReference type="EMBL" id="VDM83885.1"/>
    </source>
</evidence>
<name>A0A3P7LMZ7_STRVU</name>
<evidence type="ECO:0000256" key="1">
    <source>
        <dbReference type="SAM" id="MobiDB-lite"/>
    </source>
</evidence>
<accession>A0A3P7LMZ7</accession>
<reference evidence="2 3" key="1">
    <citation type="submission" date="2018-11" db="EMBL/GenBank/DDBJ databases">
        <authorList>
            <consortium name="Pathogen Informatics"/>
        </authorList>
    </citation>
    <scope>NUCLEOTIDE SEQUENCE [LARGE SCALE GENOMIC DNA]</scope>
</reference>
<dbReference type="Proteomes" id="UP000270094">
    <property type="component" value="Unassembled WGS sequence"/>
</dbReference>
<dbReference type="AlphaFoldDB" id="A0A3P7LMZ7"/>